<evidence type="ECO:0008006" key="3">
    <source>
        <dbReference type="Google" id="ProtNLM"/>
    </source>
</evidence>
<sequence length="41" mass="4836">MGEKKFVLSGGLAFTERWDMKRLRKYAKKGWLLESFSLLVD</sequence>
<comment type="caution">
    <text evidence="1">The sequence shown here is derived from an EMBL/GenBank/DDBJ whole genome shotgun (WGS) entry which is preliminary data.</text>
</comment>
<organism evidence="1 2">
    <name type="scientific">Virgibacillus siamensis</name>
    <dbReference type="NCBI Taxonomy" id="480071"/>
    <lineage>
        <taxon>Bacteria</taxon>
        <taxon>Bacillati</taxon>
        <taxon>Bacillota</taxon>
        <taxon>Bacilli</taxon>
        <taxon>Bacillales</taxon>
        <taxon>Bacillaceae</taxon>
        <taxon>Virgibacillus</taxon>
    </lineage>
</organism>
<name>A0ABP3QUH5_9BACI</name>
<protein>
    <recommendedName>
        <fullName evidence="3">DUF4177 domain-containing protein</fullName>
    </recommendedName>
</protein>
<accession>A0ABP3QUH5</accession>
<dbReference type="EMBL" id="BAAADS010000003">
    <property type="protein sequence ID" value="GAA0593838.1"/>
    <property type="molecule type" value="Genomic_DNA"/>
</dbReference>
<reference evidence="2" key="1">
    <citation type="journal article" date="2019" name="Int. J. Syst. Evol. Microbiol.">
        <title>The Global Catalogue of Microorganisms (GCM) 10K type strain sequencing project: providing services to taxonomists for standard genome sequencing and annotation.</title>
        <authorList>
            <consortium name="The Broad Institute Genomics Platform"/>
            <consortium name="The Broad Institute Genome Sequencing Center for Infectious Disease"/>
            <person name="Wu L."/>
            <person name="Ma J."/>
        </authorList>
    </citation>
    <scope>NUCLEOTIDE SEQUENCE [LARGE SCALE GENOMIC DNA]</scope>
    <source>
        <strain evidence="2">JCM 15395</strain>
    </source>
</reference>
<gene>
    <name evidence="1" type="ORF">GCM10009001_07540</name>
</gene>
<proteinExistence type="predicted"/>
<evidence type="ECO:0000313" key="1">
    <source>
        <dbReference type="EMBL" id="GAA0593838.1"/>
    </source>
</evidence>
<evidence type="ECO:0000313" key="2">
    <source>
        <dbReference type="Proteomes" id="UP001500866"/>
    </source>
</evidence>
<dbReference type="Proteomes" id="UP001500866">
    <property type="component" value="Unassembled WGS sequence"/>
</dbReference>
<keyword evidence="2" id="KW-1185">Reference proteome</keyword>